<dbReference type="Pfam" id="PF24472">
    <property type="entry name" value="ARM_KDM8_N"/>
    <property type="match status" value="1"/>
</dbReference>
<dbReference type="InterPro" id="IPR056520">
    <property type="entry name" value="ARM_KDM8_N"/>
</dbReference>
<comment type="cofactor">
    <cofactor evidence="1">
        <name>Fe(2+)</name>
        <dbReference type="ChEBI" id="CHEBI:29033"/>
    </cofactor>
</comment>
<keyword evidence="6" id="KW-0560">Oxidoreductase</keyword>
<name>A0A813RDF0_9BILA</name>
<dbReference type="Pfam" id="PF13621">
    <property type="entry name" value="Cupin_8"/>
    <property type="match status" value="1"/>
</dbReference>
<dbReference type="EMBL" id="CAJNOC010000611">
    <property type="protein sequence ID" value="CAF0782637.1"/>
    <property type="molecule type" value="Genomic_DNA"/>
</dbReference>
<evidence type="ECO:0000256" key="2">
    <source>
        <dbReference type="ARBA" id="ARBA00004123"/>
    </source>
</evidence>
<dbReference type="GO" id="GO:0005634">
    <property type="term" value="C:nucleus"/>
    <property type="evidence" value="ECO:0007669"/>
    <property type="project" value="UniProtKB-SubCell"/>
</dbReference>
<keyword evidence="9" id="KW-0090">Biological rhythms</keyword>
<evidence type="ECO:0000256" key="11">
    <source>
        <dbReference type="ARBA" id="ARBA00023242"/>
    </source>
</evidence>
<proteinExistence type="predicted"/>
<evidence type="ECO:0000256" key="13">
    <source>
        <dbReference type="ARBA" id="ARBA00049800"/>
    </source>
</evidence>
<evidence type="ECO:0000256" key="5">
    <source>
        <dbReference type="ARBA" id="ARBA00022964"/>
    </source>
</evidence>
<evidence type="ECO:0000256" key="6">
    <source>
        <dbReference type="ARBA" id="ARBA00023002"/>
    </source>
</evidence>
<keyword evidence="4" id="KW-0156">Chromatin regulator</keyword>
<evidence type="ECO:0000256" key="4">
    <source>
        <dbReference type="ARBA" id="ARBA00022853"/>
    </source>
</evidence>
<keyword evidence="16" id="KW-1185">Reference proteome</keyword>
<comment type="caution">
    <text evidence="15">The sequence shown here is derived from an EMBL/GenBank/DDBJ whole genome shotgun (WGS) entry which is preliminary data.</text>
</comment>
<dbReference type="SUPFAM" id="SSF51197">
    <property type="entry name" value="Clavaminate synthase-like"/>
    <property type="match status" value="1"/>
</dbReference>
<protein>
    <recommendedName>
        <fullName evidence="13">JmjC domain-containing protein 5</fullName>
    </recommendedName>
</protein>
<keyword evidence="12" id="KW-0131">Cell cycle</keyword>
<dbReference type="OrthoDB" id="47172at2759"/>
<evidence type="ECO:0000256" key="1">
    <source>
        <dbReference type="ARBA" id="ARBA00001954"/>
    </source>
</evidence>
<comment type="subcellular location">
    <subcellularLocation>
        <location evidence="2">Nucleus</location>
    </subcellularLocation>
</comment>
<accession>A0A813RDF0</accession>
<evidence type="ECO:0000313" key="16">
    <source>
        <dbReference type="Proteomes" id="UP000663879"/>
    </source>
</evidence>
<dbReference type="GO" id="GO:0046872">
    <property type="term" value="F:metal ion binding"/>
    <property type="evidence" value="ECO:0007669"/>
    <property type="project" value="UniProtKB-KW"/>
</dbReference>
<sequence length="412" mass="48757">MEKSIPSKLYDLDEDFFDLSKISKYQFPCFVTKNFSLLEQNLKNQTQSSLLDIKKILFICDSLIDYSWEMLNTNLWVFVEEKWRLVYGFATLYKILFLKINSFQSLDLFDGLNKKTIKLCDLGLLMTGSLLEKQFNQIINHIQKHEQEVTKPKKRKIEMPSVLFEIKLNEAFLISYEDSPSLETFKNKYFLKNIPVIIDNQMSHWPAMQKWSLEYIIELAGDRTVPIEIGSKYTDTDWSQKLMTIRDFINEFIQIDKESMNEKGYLAQHPLFNQIPELKEDIYLPEYIYYLSKDDEVESNTDINAWFGPCGTISPLHYDPKPNFLCQVIGEKYIRLYDEKYSNNLYPNEGNILRNTSQIDVENIDESKFPLAKDLPYWEGILKPGQMLFIPPKCWHYIRSLSLSFSVSFWWD</sequence>
<evidence type="ECO:0000256" key="9">
    <source>
        <dbReference type="ARBA" id="ARBA00023108"/>
    </source>
</evidence>
<gene>
    <name evidence="15" type="ORF">OXX778_LOCUS5546</name>
</gene>
<feature type="domain" description="JmjC" evidence="14">
    <location>
        <begin position="273"/>
        <end position="412"/>
    </location>
</feature>
<keyword evidence="5" id="KW-0223">Dioxygenase</keyword>
<dbReference type="SMART" id="SM00558">
    <property type="entry name" value="JmjC"/>
    <property type="match status" value="1"/>
</dbReference>
<dbReference type="PANTHER" id="PTHR12461">
    <property type="entry name" value="HYPOXIA-INDUCIBLE FACTOR 1 ALPHA INHIBITOR-RELATED"/>
    <property type="match status" value="1"/>
</dbReference>
<organism evidence="15 16">
    <name type="scientific">Brachionus calyciflorus</name>
    <dbReference type="NCBI Taxonomy" id="104777"/>
    <lineage>
        <taxon>Eukaryota</taxon>
        <taxon>Metazoa</taxon>
        <taxon>Spiralia</taxon>
        <taxon>Gnathifera</taxon>
        <taxon>Rotifera</taxon>
        <taxon>Eurotatoria</taxon>
        <taxon>Monogononta</taxon>
        <taxon>Pseudotrocha</taxon>
        <taxon>Ploima</taxon>
        <taxon>Brachionidae</taxon>
        <taxon>Brachionus</taxon>
    </lineage>
</organism>
<evidence type="ECO:0000256" key="10">
    <source>
        <dbReference type="ARBA" id="ARBA00023163"/>
    </source>
</evidence>
<evidence type="ECO:0000256" key="3">
    <source>
        <dbReference type="ARBA" id="ARBA00022723"/>
    </source>
</evidence>
<evidence type="ECO:0000259" key="14">
    <source>
        <dbReference type="PROSITE" id="PS51184"/>
    </source>
</evidence>
<dbReference type="PANTHER" id="PTHR12461:SF106">
    <property type="entry name" value="BIFUNCTIONAL PEPTIDASE AND ARGINYL-HYDROXYLASE JMJD5"/>
    <property type="match status" value="1"/>
</dbReference>
<keyword evidence="8" id="KW-0805">Transcription regulation</keyword>
<keyword evidence="10" id="KW-0804">Transcription</keyword>
<keyword evidence="3" id="KW-0479">Metal-binding</keyword>
<keyword evidence="11" id="KW-0539">Nucleus</keyword>
<dbReference type="Proteomes" id="UP000663879">
    <property type="component" value="Unassembled WGS sequence"/>
</dbReference>
<reference evidence="15" key="1">
    <citation type="submission" date="2021-02" db="EMBL/GenBank/DDBJ databases">
        <authorList>
            <person name="Nowell W R."/>
        </authorList>
    </citation>
    <scope>NUCLEOTIDE SEQUENCE</scope>
    <source>
        <strain evidence="15">Ploen Becks lab</strain>
    </source>
</reference>
<dbReference type="AlphaFoldDB" id="A0A813RDF0"/>
<keyword evidence="7" id="KW-0408">Iron</keyword>
<dbReference type="Gene3D" id="2.60.120.650">
    <property type="entry name" value="Cupin"/>
    <property type="match status" value="1"/>
</dbReference>
<evidence type="ECO:0000256" key="7">
    <source>
        <dbReference type="ARBA" id="ARBA00023004"/>
    </source>
</evidence>
<dbReference type="InterPro" id="IPR003347">
    <property type="entry name" value="JmjC_dom"/>
</dbReference>
<dbReference type="PROSITE" id="PS51184">
    <property type="entry name" value="JMJC"/>
    <property type="match status" value="1"/>
</dbReference>
<dbReference type="GO" id="GO:0048511">
    <property type="term" value="P:rhythmic process"/>
    <property type="evidence" value="ECO:0007669"/>
    <property type="project" value="UniProtKB-KW"/>
</dbReference>
<dbReference type="InterPro" id="IPR041667">
    <property type="entry name" value="Cupin_8"/>
</dbReference>
<dbReference type="GO" id="GO:0051864">
    <property type="term" value="F:histone H3K36 demethylase activity"/>
    <property type="evidence" value="ECO:0007669"/>
    <property type="project" value="TreeGrafter"/>
</dbReference>
<evidence type="ECO:0000256" key="12">
    <source>
        <dbReference type="ARBA" id="ARBA00023306"/>
    </source>
</evidence>
<evidence type="ECO:0000313" key="15">
    <source>
        <dbReference type="EMBL" id="CAF0782637.1"/>
    </source>
</evidence>
<evidence type="ECO:0000256" key="8">
    <source>
        <dbReference type="ARBA" id="ARBA00023015"/>
    </source>
</evidence>